<sequence>MMDKQNQKGGDGSTNIQADKIILQTGIDEKRAREVFQEMNLQLRKDYTREALEIAESRVAEFENSLMPKMESVEGALQAFSDPSFQILLVEAQKTAASTERPADYELLSELLVHRFKKGENRITRAGVSVAVDIIDKISDEALLGLTVTHAVNNFSPTSGELYGGLDTLNALFGKIFYGPLPTGYEWLDHLEILNTVRLSSFATMKKTNDYYPNLLAGYVDVGIEKDSEVHATAIKELESCNLPAALLSEHSLNNKYVRIPVVNKGSISRLTLQRTIPLNDSSITIPVMLTDEQKAVLESIYDMYSNDQAIRQNNINLFMDEWNKRDNLRVLREWWDAIPTSLTITSAGRVLAHSNAQRCDNKLPQLD</sequence>
<gene>
    <name evidence="1" type="ORF">VFDL14_05030</name>
</gene>
<dbReference type="Proteomes" id="UP000027219">
    <property type="component" value="Unassembled WGS sequence"/>
</dbReference>
<dbReference type="OrthoDB" id="5083961at2"/>
<dbReference type="InterPro" id="IPR053773">
    <property type="entry name" value="Vpar_1526-like"/>
</dbReference>
<evidence type="ECO:0000313" key="2">
    <source>
        <dbReference type="Proteomes" id="UP000027219"/>
    </source>
</evidence>
<reference evidence="1 2" key="1">
    <citation type="submission" date="2014-02" db="EMBL/GenBank/DDBJ databases">
        <title>Vibrio fortis Dalian14 Genome Sequencing.</title>
        <authorList>
            <person name="Wang Y."/>
            <person name="Song L."/>
            <person name="Liu G."/>
            <person name="Ding J."/>
        </authorList>
    </citation>
    <scope>NUCLEOTIDE SEQUENCE [LARGE SCALE GENOMIC DNA]</scope>
    <source>
        <strain evidence="1 2">Dalian14</strain>
    </source>
</reference>
<dbReference type="AlphaFoldDB" id="A0A066V0R5"/>
<protein>
    <submittedName>
        <fullName evidence="1">Uncharacterized protein</fullName>
    </submittedName>
</protein>
<keyword evidence="2" id="KW-1185">Reference proteome</keyword>
<comment type="caution">
    <text evidence="1">The sequence shown here is derived from an EMBL/GenBank/DDBJ whole genome shotgun (WGS) entry which is preliminary data.</text>
</comment>
<name>A0A066V0R5_9VIBR</name>
<dbReference type="RefSeq" id="WP_032549094.1">
    <property type="nucleotide sequence ID" value="NZ_JFFR01000002.1"/>
</dbReference>
<dbReference type="EMBL" id="JFFR01000002">
    <property type="protein sequence ID" value="KDN30099.1"/>
    <property type="molecule type" value="Genomic_DNA"/>
</dbReference>
<organism evidence="1 2">
    <name type="scientific">Vibrio fortis</name>
    <dbReference type="NCBI Taxonomy" id="212667"/>
    <lineage>
        <taxon>Bacteria</taxon>
        <taxon>Pseudomonadati</taxon>
        <taxon>Pseudomonadota</taxon>
        <taxon>Gammaproteobacteria</taxon>
        <taxon>Vibrionales</taxon>
        <taxon>Vibrionaceae</taxon>
        <taxon>Vibrio</taxon>
    </lineage>
</organism>
<evidence type="ECO:0000313" key="1">
    <source>
        <dbReference type="EMBL" id="KDN30099.1"/>
    </source>
</evidence>
<proteinExistence type="predicted"/>
<dbReference type="NCBIfam" id="NF045477">
    <property type="entry name" value="LPO_1073_dom"/>
    <property type="match status" value="1"/>
</dbReference>
<accession>A0A066V0R5</accession>